<organism evidence="7 8">
    <name type="scientific">Cercospora zeae-maydis SCOH1-5</name>
    <dbReference type="NCBI Taxonomy" id="717836"/>
    <lineage>
        <taxon>Eukaryota</taxon>
        <taxon>Fungi</taxon>
        <taxon>Dikarya</taxon>
        <taxon>Ascomycota</taxon>
        <taxon>Pezizomycotina</taxon>
        <taxon>Dothideomycetes</taxon>
        <taxon>Dothideomycetidae</taxon>
        <taxon>Mycosphaerellales</taxon>
        <taxon>Mycosphaerellaceae</taxon>
        <taxon>Cercospora</taxon>
    </lineage>
</organism>
<dbReference type="Pfam" id="PF00067">
    <property type="entry name" value="p450"/>
    <property type="match status" value="2"/>
</dbReference>
<dbReference type="GO" id="GO:0020037">
    <property type="term" value="F:heme binding"/>
    <property type="evidence" value="ECO:0007669"/>
    <property type="project" value="InterPro"/>
</dbReference>
<protein>
    <recommendedName>
        <fullName evidence="9">Cytochrome P450 monooxygenase</fullName>
    </recommendedName>
</protein>
<dbReference type="Proteomes" id="UP000799539">
    <property type="component" value="Unassembled WGS sequence"/>
</dbReference>
<dbReference type="AlphaFoldDB" id="A0A6A6F3S0"/>
<evidence type="ECO:0000256" key="4">
    <source>
        <dbReference type="ARBA" id="ARBA00023004"/>
    </source>
</evidence>
<gene>
    <name evidence="7" type="ORF">CERZMDRAFT_102676</name>
</gene>
<dbReference type="OrthoDB" id="1470350at2759"/>
<accession>A0A6A6F3S0</accession>
<feature type="binding site" description="axial binding residue" evidence="5">
    <location>
        <position position="525"/>
    </location>
    <ligand>
        <name>heme</name>
        <dbReference type="ChEBI" id="CHEBI:30413"/>
    </ligand>
    <ligandPart>
        <name>Fe</name>
        <dbReference type="ChEBI" id="CHEBI:18248"/>
    </ligandPart>
</feature>
<proteinExistence type="inferred from homology"/>
<comment type="similarity">
    <text evidence="2 6">Belongs to the cytochrome P450 family.</text>
</comment>
<evidence type="ECO:0000256" key="6">
    <source>
        <dbReference type="RuleBase" id="RU000461"/>
    </source>
</evidence>
<keyword evidence="3 5" id="KW-0479">Metal-binding</keyword>
<evidence type="ECO:0000313" key="8">
    <source>
        <dbReference type="Proteomes" id="UP000799539"/>
    </source>
</evidence>
<dbReference type="InterPro" id="IPR001128">
    <property type="entry name" value="Cyt_P450"/>
</dbReference>
<dbReference type="GO" id="GO:0016705">
    <property type="term" value="F:oxidoreductase activity, acting on paired donors, with incorporation or reduction of molecular oxygen"/>
    <property type="evidence" value="ECO:0007669"/>
    <property type="project" value="InterPro"/>
</dbReference>
<dbReference type="SUPFAM" id="SSF48264">
    <property type="entry name" value="Cytochrome P450"/>
    <property type="match status" value="1"/>
</dbReference>
<evidence type="ECO:0000256" key="5">
    <source>
        <dbReference type="PIRSR" id="PIRSR602401-1"/>
    </source>
</evidence>
<dbReference type="InterPro" id="IPR002401">
    <property type="entry name" value="Cyt_P450_E_grp-I"/>
</dbReference>
<evidence type="ECO:0000256" key="2">
    <source>
        <dbReference type="ARBA" id="ARBA00010617"/>
    </source>
</evidence>
<name>A0A6A6F3S0_9PEZI</name>
<dbReference type="GO" id="GO:0005506">
    <property type="term" value="F:iron ion binding"/>
    <property type="evidence" value="ECO:0007669"/>
    <property type="project" value="InterPro"/>
</dbReference>
<sequence>MPNLQTTGLLIAAILVTSYLIRRHFLLPKPLPGIPYKHASANRILGDVPDALEWKAKTGSLYDILHERAKELHTPIFQLFLQPLGRPWVIVVDPYEAHAIRTHRMQDFDRSRFFEQIFQGLLPEFHGHMPTGEKWKAHRRLVSDTMSARFLADVATPRMWDSAMRLIELWKVKAQLAEGRSWVASTDVYKGALDIVWAATFGEEMGSARAQIEHLAQYERLDGVEGSAPDAAVTFPTAKDPEEFSCILELGEGLVYPINSMWPKTAHWLAMNFLPSLRKARTVKDQMIKKQVREAYAKFSKLEEAGELESNKHFRSALDLVVAREVQMANKEGRAFDATSEVLKDELFAFMIAGHDTSSTYILWGLKFLTNNQDSQSKLHAALREAFQEQHNDGIAPSVGDINRASIPYLDAVIEEIGRCGHTAPATFRLTKNDTEILGHHVPKGIDVVFPIQGTGYMSPLVSKVGDDQREKASLAQKQKWGMWDDEGIERFQPERWLKKDANGNVFCDRDSGPANAFGSGPRACFGKKWALVEIKIILTLIFWHFELLPTPPELSSTRATDVLTHRPVQNYLRLQRIR</sequence>
<dbReference type="GO" id="GO:0004497">
    <property type="term" value="F:monooxygenase activity"/>
    <property type="evidence" value="ECO:0007669"/>
    <property type="project" value="UniProtKB-KW"/>
</dbReference>
<keyword evidence="5 6" id="KW-0349">Heme</keyword>
<evidence type="ECO:0000256" key="1">
    <source>
        <dbReference type="ARBA" id="ARBA00001971"/>
    </source>
</evidence>
<dbReference type="InterPro" id="IPR036396">
    <property type="entry name" value="Cyt_P450_sf"/>
</dbReference>
<dbReference type="PROSITE" id="PS00086">
    <property type="entry name" value="CYTOCHROME_P450"/>
    <property type="match status" value="1"/>
</dbReference>
<reference evidence="7" key="1">
    <citation type="journal article" date="2020" name="Stud. Mycol.">
        <title>101 Dothideomycetes genomes: a test case for predicting lifestyles and emergence of pathogens.</title>
        <authorList>
            <person name="Haridas S."/>
            <person name="Albert R."/>
            <person name="Binder M."/>
            <person name="Bloem J."/>
            <person name="Labutti K."/>
            <person name="Salamov A."/>
            <person name="Andreopoulos B."/>
            <person name="Baker S."/>
            <person name="Barry K."/>
            <person name="Bills G."/>
            <person name="Bluhm B."/>
            <person name="Cannon C."/>
            <person name="Castanera R."/>
            <person name="Culley D."/>
            <person name="Daum C."/>
            <person name="Ezra D."/>
            <person name="Gonzalez J."/>
            <person name="Henrissat B."/>
            <person name="Kuo A."/>
            <person name="Liang C."/>
            <person name="Lipzen A."/>
            <person name="Lutzoni F."/>
            <person name="Magnuson J."/>
            <person name="Mondo S."/>
            <person name="Nolan M."/>
            <person name="Ohm R."/>
            <person name="Pangilinan J."/>
            <person name="Park H.-J."/>
            <person name="Ramirez L."/>
            <person name="Alfaro M."/>
            <person name="Sun H."/>
            <person name="Tritt A."/>
            <person name="Yoshinaga Y."/>
            <person name="Zwiers L.-H."/>
            <person name="Turgeon B."/>
            <person name="Goodwin S."/>
            <person name="Spatafora J."/>
            <person name="Crous P."/>
            <person name="Grigoriev I."/>
        </authorList>
    </citation>
    <scope>NUCLEOTIDE SEQUENCE</scope>
    <source>
        <strain evidence="7">SCOH1-5</strain>
    </source>
</reference>
<dbReference type="PRINTS" id="PR00385">
    <property type="entry name" value="P450"/>
</dbReference>
<evidence type="ECO:0000313" key="7">
    <source>
        <dbReference type="EMBL" id="KAF2207181.1"/>
    </source>
</evidence>
<evidence type="ECO:0008006" key="9">
    <source>
        <dbReference type="Google" id="ProtNLM"/>
    </source>
</evidence>
<dbReference type="PRINTS" id="PR00463">
    <property type="entry name" value="EP450I"/>
</dbReference>
<keyword evidence="6" id="KW-0560">Oxidoreductase</keyword>
<dbReference type="EMBL" id="ML992706">
    <property type="protein sequence ID" value="KAF2207181.1"/>
    <property type="molecule type" value="Genomic_DNA"/>
</dbReference>
<dbReference type="InterPro" id="IPR050121">
    <property type="entry name" value="Cytochrome_P450_monoxygenase"/>
</dbReference>
<comment type="cofactor">
    <cofactor evidence="1 5">
        <name>heme</name>
        <dbReference type="ChEBI" id="CHEBI:30413"/>
    </cofactor>
</comment>
<keyword evidence="4 5" id="KW-0408">Iron</keyword>
<dbReference type="Gene3D" id="1.10.630.10">
    <property type="entry name" value="Cytochrome P450"/>
    <property type="match status" value="1"/>
</dbReference>
<evidence type="ECO:0000256" key="3">
    <source>
        <dbReference type="ARBA" id="ARBA00022723"/>
    </source>
</evidence>
<dbReference type="PANTHER" id="PTHR24305">
    <property type="entry name" value="CYTOCHROME P450"/>
    <property type="match status" value="1"/>
</dbReference>
<keyword evidence="8" id="KW-1185">Reference proteome</keyword>
<dbReference type="PANTHER" id="PTHR24305:SF232">
    <property type="entry name" value="P450, PUTATIVE (EUROFUNG)-RELATED"/>
    <property type="match status" value="1"/>
</dbReference>
<keyword evidence="6" id="KW-0503">Monooxygenase</keyword>
<dbReference type="InterPro" id="IPR017972">
    <property type="entry name" value="Cyt_P450_CS"/>
</dbReference>